<dbReference type="InterPro" id="IPR027417">
    <property type="entry name" value="P-loop_NTPase"/>
</dbReference>
<dbReference type="SUPFAM" id="SSF52540">
    <property type="entry name" value="P-loop containing nucleoside triphosphate hydrolases"/>
    <property type="match status" value="1"/>
</dbReference>
<dbReference type="AlphaFoldDB" id="A0A8S3SWV4"/>
<dbReference type="Pfam" id="PF05049">
    <property type="entry name" value="IIGP"/>
    <property type="match status" value="1"/>
</dbReference>
<accession>A0A8S3SWV4</accession>
<evidence type="ECO:0000313" key="8">
    <source>
        <dbReference type="Proteomes" id="UP000683360"/>
    </source>
</evidence>
<comment type="similarity">
    <text evidence="1">Belongs to the TRAFAC class dynamin-like GTPase superfamily. IRG family.</text>
</comment>
<evidence type="ECO:0000313" key="7">
    <source>
        <dbReference type="EMBL" id="CAG2224200.1"/>
    </source>
</evidence>
<gene>
    <name evidence="7" type="ORF">MEDL_37470</name>
</gene>
<feature type="compositionally biased region" description="Basic and acidic residues" evidence="5">
    <location>
        <begin position="87"/>
        <end position="111"/>
    </location>
</feature>
<dbReference type="GO" id="GO:0005525">
    <property type="term" value="F:GTP binding"/>
    <property type="evidence" value="ECO:0007669"/>
    <property type="project" value="UniProtKB-KW"/>
</dbReference>
<evidence type="ECO:0000256" key="3">
    <source>
        <dbReference type="ARBA" id="ARBA00022801"/>
    </source>
</evidence>
<evidence type="ECO:0000256" key="5">
    <source>
        <dbReference type="SAM" id="MobiDB-lite"/>
    </source>
</evidence>
<keyword evidence="3" id="KW-0378">Hydrolase</keyword>
<keyword evidence="2" id="KW-0547">Nucleotide-binding</keyword>
<proteinExistence type="inferred from homology"/>
<dbReference type="PANTHER" id="PTHR32341">
    <property type="entry name" value="INTERFERON-INDUCIBLE GTPASE"/>
    <property type="match status" value="1"/>
</dbReference>
<keyword evidence="4" id="KW-0342">GTP-binding</keyword>
<dbReference type="PANTHER" id="PTHR32341:SF10">
    <property type="entry name" value="INTERFERON-INDUCIBLE GTPASE 5"/>
    <property type="match status" value="1"/>
</dbReference>
<name>A0A8S3SWV4_MYTED</name>
<dbReference type="InterPro" id="IPR030385">
    <property type="entry name" value="G_IRG_dom"/>
</dbReference>
<dbReference type="PROSITE" id="PS51716">
    <property type="entry name" value="G_IRG"/>
    <property type="match status" value="1"/>
</dbReference>
<dbReference type="OrthoDB" id="422720at2759"/>
<sequence>MNSSEVIRCQNCISNIHQCQRYCEKCGRENKSMDKGTLCTGTIKGIHCSNVIYRRVKFCSGCGTENSAYLPDSNSEGDLTSSTSLYREEEVNQEEKWEPTNKADDSATRVDEDTDQENSSDLQAMKNDAELNDIFAKLEKEGKMETSTYIRKKLAEVKTMMIKFAVIGRSAVGKSSFINMMLDLQPGDENYAETGAGDTTKNAYPYKHPKNKNITFWDMPGFGSMEMTVENFSNKFGSDLNTYDYFFIFIDTVIMEGDLWLVKIIKGYGTPYCFMRSKLDEDIKKGRTKEEIRQKLERSIQANSTVKGSALFLLSNEKSYIHTEICENCFSHITRHLPLVMAESLAFFFRF</sequence>
<dbReference type="InterPro" id="IPR051515">
    <property type="entry name" value="IRG"/>
</dbReference>
<dbReference type="GO" id="GO:0016787">
    <property type="term" value="F:hydrolase activity"/>
    <property type="evidence" value="ECO:0007669"/>
    <property type="project" value="UniProtKB-KW"/>
</dbReference>
<reference evidence="7" key="1">
    <citation type="submission" date="2021-03" db="EMBL/GenBank/DDBJ databases">
        <authorList>
            <person name="Bekaert M."/>
        </authorList>
    </citation>
    <scope>NUCLEOTIDE SEQUENCE</scope>
</reference>
<comment type="caution">
    <text evidence="7">The sequence shown here is derived from an EMBL/GenBank/DDBJ whole genome shotgun (WGS) entry which is preliminary data.</text>
</comment>
<dbReference type="InterPro" id="IPR007743">
    <property type="entry name" value="Immunity-related_GTPase-like"/>
</dbReference>
<organism evidence="7 8">
    <name type="scientific">Mytilus edulis</name>
    <name type="common">Blue mussel</name>
    <dbReference type="NCBI Taxonomy" id="6550"/>
    <lineage>
        <taxon>Eukaryota</taxon>
        <taxon>Metazoa</taxon>
        <taxon>Spiralia</taxon>
        <taxon>Lophotrochozoa</taxon>
        <taxon>Mollusca</taxon>
        <taxon>Bivalvia</taxon>
        <taxon>Autobranchia</taxon>
        <taxon>Pteriomorphia</taxon>
        <taxon>Mytilida</taxon>
        <taxon>Mytiloidea</taxon>
        <taxon>Mytilidae</taxon>
        <taxon>Mytilinae</taxon>
        <taxon>Mytilus</taxon>
    </lineage>
</organism>
<dbReference type="Gene3D" id="3.40.50.300">
    <property type="entry name" value="P-loop containing nucleotide triphosphate hydrolases"/>
    <property type="match status" value="1"/>
</dbReference>
<protein>
    <recommendedName>
        <fullName evidence="6">IRG-type G domain-containing protein</fullName>
    </recommendedName>
</protein>
<dbReference type="EMBL" id="CAJPWZ010001798">
    <property type="protein sequence ID" value="CAG2224200.1"/>
    <property type="molecule type" value="Genomic_DNA"/>
</dbReference>
<evidence type="ECO:0000256" key="1">
    <source>
        <dbReference type="ARBA" id="ARBA00005429"/>
    </source>
</evidence>
<evidence type="ECO:0000256" key="4">
    <source>
        <dbReference type="ARBA" id="ARBA00023134"/>
    </source>
</evidence>
<dbReference type="GO" id="GO:0016020">
    <property type="term" value="C:membrane"/>
    <property type="evidence" value="ECO:0007669"/>
    <property type="project" value="InterPro"/>
</dbReference>
<feature type="region of interest" description="Disordered" evidence="5">
    <location>
        <begin position="87"/>
        <end position="122"/>
    </location>
</feature>
<dbReference type="Proteomes" id="UP000683360">
    <property type="component" value="Unassembled WGS sequence"/>
</dbReference>
<evidence type="ECO:0000259" key="6">
    <source>
        <dbReference type="PROSITE" id="PS51716"/>
    </source>
</evidence>
<keyword evidence="8" id="KW-1185">Reference proteome</keyword>
<feature type="domain" description="IRG-type G" evidence="6">
    <location>
        <begin position="160"/>
        <end position="351"/>
    </location>
</feature>
<evidence type="ECO:0000256" key="2">
    <source>
        <dbReference type="ARBA" id="ARBA00022741"/>
    </source>
</evidence>